<accession>A0A563VYH0</accession>
<dbReference type="InterPro" id="IPR045851">
    <property type="entry name" value="AMP-bd_C_sf"/>
</dbReference>
<evidence type="ECO:0000256" key="3">
    <source>
        <dbReference type="ARBA" id="ARBA00022832"/>
    </source>
</evidence>
<dbReference type="Pfam" id="PF23024">
    <property type="entry name" value="AMP-dom_DIP2-like"/>
    <property type="match status" value="1"/>
</dbReference>
<dbReference type="InterPro" id="IPR040097">
    <property type="entry name" value="FAAL/FAAC"/>
</dbReference>
<dbReference type="PANTHER" id="PTHR22754:SF32">
    <property type="entry name" value="DISCO-INTERACTING PROTEIN 2"/>
    <property type="match status" value="1"/>
</dbReference>
<dbReference type="InterPro" id="IPR025110">
    <property type="entry name" value="AMP-bd_C"/>
</dbReference>
<evidence type="ECO:0000259" key="6">
    <source>
        <dbReference type="Pfam" id="PF23024"/>
    </source>
</evidence>
<evidence type="ECO:0000256" key="2">
    <source>
        <dbReference type="ARBA" id="ARBA00022598"/>
    </source>
</evidence>
<dbReference type="GO" id="GO:0006633">
    <property type="term" value="P:fatty acid biosynthetic process"/>
    <property type="evidence" value="ECO:0007669"/>
    <property type="project" value="TreeGrafter"/>
</dbReference>
<dbReference type="PANTHER" id="PTHR22754">
    <property type="entry name" value="DISCO-INTERACTING PROTEIN 2 DIP2 -RELATED"/>
    <property type="match status" value="1"/>
</dbReference>
<protein>
    <submittedName>
        <fullName evidence="7">Acyl-CoA synthetase (AMP-forming)/AMP-acid ligase II</fullName>
    </submittedName>
</protein>
<keyword evidence="8" id="KW-1185">Reference proteome</keyword>
<dbReference type="GO" id="GO:0071766">
    <property type="term" value="P:Actinobacterium-type cell wall biogenesis"/>
    <property type="evidence" value="ECO:0007669"/>
    <property type="project" value="UniProtKB-ARBA"/>
</dbReference>
<dbReference type="EMBL" id="CAACVJ010000392">
    <property type="protein sequence ID" value="VEP16469.1"/>
    <property type="molecule type" value="Genomic_DNA"/>
</dbReference>
<dbReference type="Proteomes" id="UP000320055">
    <property type="component" value="Unassembled WGS sequence"/>
</dbReference>
<dbReference type="AlphaFoldDB" id="A0A563VYH0"/>
<evidence type="ECO:0000259" key="5">
    <source>
        <dbReference type="Pfam" id="PF00501"/>
    </source>
</evidence>
<reference evidence="7 8" key="1">
    <citation type="submission" date="2019-01" db="EMBL/GenBank/DDBJ databases">
        <authorList>
            <person name="Brito A."/>
        </authorList>
    </citation>
    <scope>NUCLEOTIDE SEQUENCE [LARGE SCALE GENOMIC DNA]</scope>
    <source>
        <strain evidence="7">1</strain>
    </source>
</reference>
<dbReference type="Gene3D" id="3.40.50.12780">
    <property type="entry name" value="N-terminal domain of ligase-like"/>
    <property type="match status" value="1"/>
</dbReference>
<evidence type="ECO:0000313" key="7">
    <source>
        <dbReference type="EMBL" id="VEP16469.1"/>
    </source>
</evidence>
<dbReference type="CDD" id="cd05931">
    <property type="entry name" value="FAAL"/>
    <property type="match status" value="1"/>
</dbReference>
<comment type="similarity">
    <text evidence="1">Belongs to the ATP-dependent AMP-binding enzyme family.</text>
</comment>
<dbReference type="RefSeq" id="WP_144875262.1">
    <property type="nucleotide sequence ID" value="NZ_LR214186.1"/>
</dbReference>
<dbReference type="GO" id="GO:0070566">
    <property type="term" value="F:adenylyltransferase activity"/>
    <property type="evidence" value="ECO:0007669"/>
    <property type="project" value="TreeGrafter"/>
</dbReference>
<evidence type="ECO:0000256" key="4">
    <source>
        <dbReference type="ARBA" id="ARBA00023098"/>
    </source>
</evidence>
<dbReference type="FunFam" id="3.40.50.12780:FF:000013">
    <property type="entry name" value="Long-chain-fatty-acid--AMP ligase FadD32"/>
    <property type="match status" value="1"/>
</dbReference>
<dbReference type="SUPFAM" id="SSF56801">
    <property type="entry name" value="Acetyl-CoA synthetase-like"/>
    <property type="match status" value="1"/>
</dbReference>
<dbReference type="GO" id="GO:0005886">
    <property type="term" value="C:plasma membrane"/>
    <property type="evidence" value="ECO:0007669"/>
    <property type="project" value="TreeGrafter"/>
</dbReference>
<dbReference type="InterPro" id="IPR020845">
    <property type="entry name" value="AMP-binding_CS"/>
</dbReference>
<keyword evidence="2 7" id="KW-0436">Ligase</keyword>
<name>A0A563VYH0_9CYAN</name>
<sequence length="592" mass="65703">MQKYTDLVQILQQRAIADSPKIAYRFLQNGTTESGCLTYQELDLQASAIASMLQSLVSPGSRALLIYSYDAGLEFVAAFMGCLYAGVVAVTTTPPRQSKDLKKLAQRVTSSGAEVILTTEDFIQAIKGKVAKNIDLVNKFKHLKCFTTDNLDLALAKDWKQPIISPDTLAFFQYTSGSTGNPKGVMVTHENILYNQEMIRQGFAHDKSTIVVGWLPLFHDMGLIGNVLQPLFLGVESILMSPVSLAKQPFEWLKAITNYQATTSGGPNFAYDLLCLKATPEKLAELDLGSWSVAFSGAETVRAETIERFSHIFANCGFNKSAFYPCYGMAETTLFITGGVQKEKPKIKYVESFSLEQNKVVETTPNKSESKAIVSCGKPWLDTEIIIVNHENLTRCENKTVGEIWVRGSGVSQGYWNQEVETQDTFQVYLADSEDKQWLRTGDLGFLANGELYITGRLKEVMIFWGRYCYPQHVEQTVQKAHPALRENAGAAFAIETEGAERLVIVQEVERSYLRSLNIEEIVTAICHAVGQEHEVEVSAIGLIKTGSIPKTSSGKIQRRACAKKFVENSLNVIAKWQPGDSEKTVTEIFNL</sequence>
<feature type="domain" description="AMP-dependent synthetase/ligase" evidence="5">
    <location>
        <begin position="26"/>
        <end position="416"/>
    </location>
</feature>
<feature type="domain" description="AMP-binding enzyme C-terminal" evidence="6">
    <location>
        <begin position="463"/>
        <end position="575"/>
    </location>
</feature>
<proteinExistence type="inferred from homology"/>
<keyword evidence="3" id="KW-0276">Fatty acid metabolism</keyword>
<dbReference type="OrthoDB" id="428071at2"/>
<dbReference type="InterPro" id="IPR000873">
    <property type="entry name" value="AMP-dep_synth/lig_dom"/>
</dbReference>
<dbReference type="GO" id="GO:0016874">
    <property type="term" value="F:ligase activity"/>
    <property type="evidence" value="ECO:0007669"/>
    <property type="project" value="UniProtKB-KW"/>
</dbReference>
<evidence type="ECO:0000313" key="8">
    <source>
        <dbReference type="Proteomes" id="UP000320055"/>
    </source>
</evidence>
<evidence type="ECO:0000256" key="1">
    <source>
        <dbReference type="ARBA" id="ARBA00006432"/>
    </source>
</evidence>
<keyword evidence="4" id="KW-0443">Lipid metabolism</keyword>
<dbReference type="Gene3D" id="3.30.300.30">
    <property type="match status" value="1"/>
</dbReference>
<organism evidence="7 8">
    <name type="scientific">Hyella patelloides LEGE 07179</name>
    <dbReference type="NCBI Taxonomy" id="945734"/>
    <lineage>
        <taxon>Bacteria</taxon>
        <taxon>Bacillati</taxon>
        <taxon>Cyanobacteriota</taxon>
        <taxon>Cyanophyceae</taxon>
        <taxon>Pleurocapsales</taxon>
        <taxon>Hyellaceae</taxon>
        <taxon>Hyella</taxon>
    </lineage>
</organism>
<dbReference type="PROSITE" id="PS00455">
    <property type="entry name" value="AMP_BINDING"/>
    <property type="match status" value="1"/>
</dbReference>
<gene>
    <name evidence="7" type="ORF">H1P_4510003</name>
</gene>
<dbReference type="Pfam" id="PF00501">
    <property type="entry name" value="AMP-binding"/>
    <property type="match status" value="1"/>
</dbReference>
<dbReference type="InterPro" id="IPR042099">
    <property type="entry name" value="ANL_N_sf"/>
</dbReference>